<dbReference type="InterPro" id="IPR030182">
    <property type="entry name" value="PUP_plant"/>
</dbReference>
<dbReference type="GO" id="GO:0016020">
    <property type="term" value="C:membrane"/>
    <property type="evidence" value="ECO:0007669"/>
    <property type="project" value="UniProtKB-SubCell"/>
</dbReference>
<dbReference type="GO" id="GO:0005345">
    <property type="term" value="F:purine nucleobase transmembrane transporter activity"/>
    <property type="evidence" value="ECO:0007669"/>
    <property type="project" value="UniProtKB-UniRule"/>
</dbReference>
<evidence type="ECO:0000256" key="2">
    <source>
        <dbReference type="ARBA" id="ARBA00006213"/>
    </source>
</evidence>
<feature type="transmembrane region" description="Helical" evidence="7">
    <location>
        <begin position="89"/>
        <end position="112"/>
    </location>
</feature>
<feature type="transmembrane region" description="Helical" evidence="7">
    <location>
        <begin position="300"/>
        <end position="320"/>
    </location>
</feature>
<evidence type="ECO:0000256" key="4">
    <source>
        <dbReference type="ARBA" id="ARBA00022692"/>
    </source>
</evidence>
<keyword evidence="9" id="KW-1185">Reference proteome</keyword>
<protein>
    <recommendedName>
        <fullName evidence="7">Probable purine permease</fullName>
    </recommendedName>
</protein>
<evidence type="ECO:0000313" key="8">
    <source>
        <dbReference type="EMBL" id="PKA46259.1"/>
    </source>
</evidence>
<reference evidence="8 9" key="1">
    <citation type="journal article" date="2017" name="Nature">
        <title>The Apostasia genome and the evolution of orchids.</title>
        <authorList>
            <person name="Zhang G.Q."/>
            <person name="Liu K.W."/>
            <person name="Li Z."/>
            <person name="Lohaus R."/>
            <person name="Hsiao Y.Y."/>
            <person name="Niu S.C."/>
            <person name="Wang J.Y."/>
            <person name="Lin Y.C."/>
            <person name="Xu Q."/>
            <person name="Chen L.J."/>
            <person name="Yoshida K."/>
            <person name="Fujiwara S."/>
            <person name="Wang Z.W."/>
            <person name="Zhang Y.Q."/>
            <person name="Mitsuda N."/>
            <person name="Wang M."/>
            <person name="Liu G.H."/>
            <person name="Pecoraro L."/>
            <person name="Huang H.X."/>
            <person name="Xiao X.J."/>
            <person name="Lin M."/>
            <person name="Wu X.Y."/>
            <person name="Wu W.L."/>
            <person name="Chen Y.Y."/>
            <person name="Chang S.B."/>
            <person name="Sakamoto S."/>
            <person name="Ohme-Takagi M."/>
            <person name="Yagi M."/>
            <person name="Zeng S.J."/>
            <person name="Shen C.Y."/>
            <person name="Yeh C.M."/>
            <person name="Luo Y.B."/>
            <person name="Tsai W.C."/>
            <person name="Van de Peer Y."/>
            <person name="Liu Z.J."/>
        </authorList>
    </citation>
    <scope>NUCLEOTIDE SEQUENCE [LARGE SCALE GENOMIC DNA]</scope>
    <source>
        <strain evidence="9">cv. Shenzhen</strain>
        <tissue evidence="8">Stem</tissue>
    </source>
</reference>
<proteinExistence type="inferred from homology"/>
<dbReference type="Pfam" id="PF16913">
    <property type="entry name" value="PUNUT"/>
    <property type="match status" value="1"/>
</dbReference>
<dbReference type="PANTHER" id="PTHR31376">
    <property type="entry name" value="OS09G0467300 PROTEIN-RELATED"/>
    <property type="match status" value="1"/>
</dbReference>
<keyword evidence="6 7" id="KW-0472">Membrane</keyword>
<gene>
    <name evidence="8" type="primary">PUP3</name>
    <name evidence="8" type="ORF">AXF42_Ash020010</name>
</gene>
<feature type="transmembrane region" description="Helical" evidence="7">
    <location>
        <begin position="189"/>
        <end position="206"/>
    </location>
</feature>
<dbReference type="Proteomes" id="UP000236161">
    <property type="component" value="Unassembled WGS sequence"/>
</dbReference>
<evidence type="ECO:0000256" key="1">
    <source>
        <dbReference type="ARBA" id="ARBA00004141"/>
    </source>
</evidence>
<evidence type="ECO:0000256" key="7">
    <source>
        <dbReference type="RuleBase" id="RU368015"/>
    </source>
</evidence>
<evidence type="ECO:0000313" key="9">
    <source>
        <dbReference type="Proteomes" id="UP000236161"/>
    </source>
</evidence>
<keyword evidence="3 7" id="KW-0813">Transport</keyword>
<dbReference type="PANTHER" id="PTHR31376:SF105">
    <property type="entry name" value="PURINE PERMEASE-RELATED"/>
    <property type="match status" value="1"/>
</dbReference>
<dbReference type="SUPFAM" id="SSF103481">
    <property type="entry name" value="Multidrug resistance efflux transporter EmrE"/>
    <property type="match status" value="2"/>
</dbReference>
<dbReference type="EMBL" id="KZ454389">
    <property type="protein sequence ID" value="PKA46259.1"/>
    <property type="molecule type" value="Genomic_DNA"/>
</dbReference>
<dbReference type="InterPro" id="IPR037185">
    <property type="entry name" value="EmrE-like"/>
</dbReference>
<dbReference type="STRING" id="1088818.A0A2H9ZSJ1"/>
<dbReference type="AlphaFoldDB" id="A0A2H9ZSJ1"/>
<feature type="transmembrane region" description="Helical" evidence="7">
    <location>
        <begin position="58"/>
        <end position="83"/>
    </location>
</feature>
<comment type="similarity">
    <text evidence="2 7">Belongs to the purine permeases (TC 2.A.7.14) family.</text>
</comment>
<feature type="transmembrane region" description="Helical" evidence="7">
    <location>
        <begin position="355"/>
        <end position="373"/>
    </location>
</feature>
<feature type="transmembrane region" description="Helical" evidence="7">
    <location>
        <begin position="327"/>
        <end position="349"/>
    </location>
</feature>
<comment type="subcellular location">
    <subcellularLocation>
        <location evidence="1 7">Membrane</location>
        <topology evidence="1 7">Multi-pass membrane protein</topology>
    </subcellularLocation>
</comment>
<keyword evidence="5 7" id="KW-1133">Transmembrane helix</keyword>
<feature type="transmembrane region" description="Helical" evidence="7">
    <location>
        <begin position="221"/>
        <end position="242"/>
    </location>
</feature>
<dbReference type="GO" id="GO:0015211">
    <property type="term" value="F:purine nucleoside transmembrane transporter activity"/>
    <property type="evidence" value="ECO:0007669"/>
    <property type="project" value="UniProtKB-UniRule"/>
</dbReference>
<name>A0A2H9ZSJ1_9ASPA</name>
<evidence type="ECO:0000256" key="5">
    <source>
        <dbReference type="ARBA" id="ARBA00022989"/>
    </source>
</evidence>
<keyword evidence="4 7" id="KW-0812">Transmembrane</keyword>
<feature type="transmembrane region" description="Helical" evidence="7">
    <location>
        <begin position="254"/>
        <end position="280"/>
    </location>
</feature>
<dbReference type="OrthoDB" id="1865379at2759"/>
<evidence type="ECO:0000256" key="6">
    <source>
        <dbReference type="ARBA" id="ARBA00023136"/>
    </source>
</evidence>
<feature type="transmembrane region" description="Helical" evidence="7">
    <location>
        <begin position="165"/>
        <end position="182"/>
    </location>
</feature>
<evidence type="ECO:0000256" key="3">
    <source>
        <dbReference type="ARBA" id="ARBA00022448"/>
    </source>
</evidence>
<sequence>MEIELHGSDNRNLISTAKSMEINESRGESEDHRTVNVTTSSNNLGDAKTVSKTRRFSLLALNVILLIVGASGSPLILRIYFIHGGSRKWFSACLQTAGFPFLLIPLLFSFLHKYRRNRRPNGSHKLFSLSPRLLLYSTVIGIITGIDDFFYSYGISYLPVSTSSLLISTQLGFTALFAFFIVRQKFTASSINAVVLLTFGSVVLAVDANGDRPAGESSAKFYIGFVMTLAAAALYGLVLPLVELAYAKAKQAVTYTVVMEVQLIIGIFATVVCAVGMAINNDFQLISKEAETYGLGKAKYYLVVVFTTVITQFFFLGLVGTIKYSSALLAGIIIAVGIPVTEVLAIFFFHEKFDGEKGVALALSLWGSASYFYGEYKEYQRRKAIAMEARLPVSVPLTAECEMK</sequence>
<accession>A0A2H9ZSJ1</accession>
<feature type="transmembrane region" description="Helical" evidence="7">
    <location>
        <begin position="133"/>
        <end position="153"/>
    </location>
</feature>
<organism evidence="8 9">
    <name type="scientific">Apostasia shenzhenica</name>
    <dbReference type="NCBI Taxonomy" id="1088818"/>
    <lineage>
        <taxon>Eukaryota</taxon>
        <taxon>Viridiplantae</taxon>
        <taxon>Streptophyta</taxon>
        <taxon>Embryophyta</taxon>
        <taxon>Tracheophyta</taxon>
        <taxon>Spermatophyta</taxon>
        <taxon>Magnoliopsida</taxon>
        <taxon>Liliopsida</taxon>
        <taxon>Asparagales</taxon>
        <taxon>Orchidaceae</taxon>
        <taxon>Apostasioideae</taxon>
        <taxon>Apostasia</taxon>
    </lineage>
</organism>